<sequence length="441" mass="47975">MGGEIMAVAMVMAAENAVALRCVGEFGELDDAELVAAVSAAHRQAARAQARELEAIAELRRRRIAAEADGDPDYRVLTAHESVVEEIAVALAVTGNAAATLVHVAERLSTDLPATGEALAAGRIDLAKARVICDLSDDLPDGIAERAEAAVLDKAAEQTTGQLRRRLKRIIGRLAPDAARQRTRDTVQGRRLEVWETGTGVGNLSLLDLPAEDAHAIFNKISAAARGLKGDGDDRPLDMIRADLAKGLLNGAVLPDAVRAVLVQAQAEPGEQSDVAPAAAPVETEVETLAETIDERLHRVRHDARLGRRVNELPRLIGRAVRQIQDDVAAQRDGLCQGNEPQHGHPSYRPPAELRREIEARHATCVFPTCNQPSRRCDLDHTRAWRPGTPGITCRCNLAPVCRRHHRTKQSPGWRLHQIWPGLLVWTTPSGAWHIVRPERQ</sequence>
<protein>
    <submittedName>
        <fullName evidence="2">DUF222 domain-containing protein</fullName>
    </submittedName>
</protein>
<reference evidence="3" key="1">
    <citation type="journal article" date="2019" name="Int. J. Syst. Evol. Microbiol.">
        <title>The Global Catalogue of Microorganisms (GCM) 10K type strain sequencing project: providing services to taxonomists for standard genome sequencing and annotation.</title>
        <authorList>
            <consortium name="The Broad Institute Genomics Platform"/>
            <consortium name="The Broad Institute Genome Sequencing Center for Infectious Disease"/>
            <person name="Wu L."/>
            <person name="Ma J."/>
        </authorList>
    </citation>
    <scope>NUCLEOTIDE SEQUENCE [LARGE SCALE GENOMIC DNA]</scope>
    <source>
        <strain evidence="3">JCM 3369</strain>
    </source>
</reference>
<accession>A0ABW2CBS8</accession>
<dbReference type="Pfam" id="PF02720">
    <property type="entry name" value="DUF222"/>
    <property type="match status" value="1"/>
</dbReference>
<evidence type="ECO:0000313" key="2">
    <source>
        <dbReference type="EMBL" id="MFC6878605.1"/>
    </source>
</evidence>
<keyword evidence="3" id="KW-1185">Reference proteome</keyword>
<dbReference type="InterPro" id="IPR003615">
    <property type="entry name" value="HNH_nuc"/>
</dbReference>
<dbReference type="InterPro" id="IPR003870">
    <property type="entry name" value="DUF222"/>
</dbReference>
<name>A0ABW2CBS8_9ACTN</name>
<dbReference type="CDD" id="cd00085">
    <property type="entry name" value="HNHc"/>
    <property type="match status" value="1"/>
</dbReference>
<dbReference type="Proteomes" id="UP001596380">
    <property type="component" value="Unassembled WGS sequence"/>
</dbReference>
<dbReference type="RefSeq" id="WP_378045838.1">
    <property type="nucleotide sequence ID" value="NZ_JBHSXE010000001.1"/>
</dbReference>
<evidence type="ECO:0000259" key="1">
    <source>
        <dbReference type="Pfam" id="PF02720"/>
    </source>
</evidence>
<evidence type="ECO:0000313" key="3">
    <source>
        <dbReference type="Proteomes" id="UP001596380"/>
    </source>
</evidence>
<proteinExistence type="predicted"/>
<organism evidence="2 3">
    <name type="scientific">Actinomadura yumaensis</name>
    <dbReference type="NCBI Taxonomy" id="111807"/>
    <lineage>
        <taxon>Bacteria</taxon>
        <taxon>Bacillati</taxon>
        <taxon>Actinomycetota</taxon>
        <taxon>Actinomycetes</taxon>
        <taxon>Streptosporangiales</taxon>
        <taxon>Thermomonosporaceae</taxon>
        <taxon>Actinomadura</taxon>
    </lineage>
</organism>
<comment type="caution">
    <text evidence="2">The sequence shown here is derived from an EMBL/GenBank/DDBJ whole genome shotgun (WGS) entry which is preliminary data.</text>
</comment>
<gene>
    <name evidence="2" type="ORF">ACFQKB_02375</name>
</gene>
<dbReference type="EMBL" id="JBHSXS010000001">
    <property type="protein sequence ID" value="MFC6878605.1"/>
    <property type="molecule type" value="Genomic_DNA"/>
</dbReference>
<feature type="domain" description="DUF222" evidence="1">
    <location>
        <begin position="41"/>
        <end position="243"/>
    </location>
</feature>